<dbReference type="EMBL" id="GL732576">
    <property type="protein sequence ID" value="EFX75235.1"/>
    <property type="molecule type" value="Genomic_DNA"/>
</dbReference>
<dbReference type="GO" id="GO:0005694">
    <property type="term" value="C:chromosome"/>
    <property type="evidence" value="ECO:0007669"/>
    <property type="project" value="UniProtKB-ARBA"/>
</dbReference>
<evidence type="ECO:0000313" key="2">
    <source>
        <dbReference type="EMBL" id="EFX75235.1"/>
    </source>
</evidence>
<organism evidence="2 3">
    <name type="scientific">Daphnia pulex</name>
    <name type="common">Water flea</name>
    <dbReference type="NCBI Taxonomy" id="6669"/>
    <lineage>
        <taxon>Eukaryota</taxon>
        <taxon>Metazoa</taxon>
        <taxon>Ecdysozoa</taxon>
        <taxon>Arthropoda</taxon>
        <taxon>Crustacea</taxon>
        <taxon>Branchiopoda</taxon>
        <taxon>Diplostraca</taxon>
        <taxon>Cladocera</taxon>
        <taxon>Anomopoda</taxon>
        <taxon>Daphniidae</taxon>
        <taxon>Daphnia</taxon>
    </lineage>
</organism>
<evidence type="ECO:0000256" key="1">
    <source>
        <dbReference type="SAM" id="MobiDB-lite"/>
    </source>
</evidence>
<reference evidence="2 3" key="1">
    <citation type="journal article" date="2011" name="Science">
        <title>The ecoresponsive genome of Daphnia pulex.</title>
        <authorList>
            <person name="Colbourne J.K."/>
            <person name="Pfrender M.E."/>
            <person name="Gilbert D."/>
            <person name="Thomas W.K."/>
            <person name="Tucker A."/>
            <person name="Oakley T.H."/>
            <person name="Tokishita S."/>
            <person name="Aerts A."/>
            <person name="Arnold G.J."/>
            <person name="Basu M.K."/>
            <person name="Bauer D.J."/>
            <person name="Caceres C.E."/>
            <person name="Carmel L."/>
            <person name="Casola C."/>
            <person name="Choi J.H."/>
            <person name="Detter J.C."/>
            <person name="Dong Q."/>
            <person name="Dusheyko S."/>
            <person name="Eads B.D."/>
            <person name="Frohlich T."/>
            <person name="Geiler-Samerotte K.A."/>
            <person name="Gerlach D."/>
            <person name="Hatcher P."/>
            <person name="Jogdeo S."/>
            <person name="Krijgsveld J."/>
            <person name="Kriventseva E.V."/>
            <person name="Kultz D."/>
            <person name="Laforsch C."/>
            <person name="Lindquist E."/>
            <person name="Lopez J."/>
            <person name="Manak J.R."/>
            <person name="Muller J."/>
            <person name="Pangilinan J."/>
            <person name="Patwardhan R.P."/>
            <person name="Pitluck S."/>
            <person name="Pritham E.J."/>
            <person name="Rechtsteiner A."/>
            <person name="Rho M."/>
            <person name="Rogozin I.B."/>
            <person name="Sakarya O."/>
            <person name="Salamov A."/>
            <person name="Schaack S."/>
            <person name="Shapiro H."/>
            <person name="Shiga Y."/>
            <person name="Skalitzky C."/>
            <person name="Smith Z."/>
            <person name="Souvorov A."/>
            <person name="Sung W."/>
            <person name="Tang Z."/>
            <person name="Tsuchiya D."/>
            <person name="Tu H."/>
            <person name="Vos H."/>
            <person name="Wang M."/>
            <person name="Wolf Y.I."/>
            <person name="Yamagata H."/>
            <person name="Yamada T."/>
            <person name="Ye Y."/>
            <person name="Shaw J.R."/>
            <person name="Andrews J."/>
            <person name="Crease T.J."/>
            <person name="Tang H."/>
            <person name="Lucas S.M."/>
            <person name="Robertson H.M."/>
            <person name="Bork P."/>
            <person name="Koonin E.V."/>
            <person name="Zdobnov E.M."/>
            <person name="Grigoriev I.V."/>
            <person name="Lynch M."/>
            <person name="Boore J.L."/>
        </authorList>
    </citation>
    <scope>NUCLEOTIDE SEQUENCE [LARGE SCALE GENOMIC DNA]</scope>
</reference>
<gene>
    <name evidence="2" type="ORF">DAPPUDRAFT_250615</name>
</gene>
<dbReference type="AlphaFoldDB" id="E9GYY6"/>
<sequence>MEDTVYVLGRYEKGLDKQLVAIGMQKGNITPPGQANSIMPRKGSDEVYLVLATLLNLQYPQLLISYYENLFDENKKLEEDSNKNNVSDSSPPDTSLPR</sequence>
<dbReference type="Gene3D" id="2.40.50.40">
    <property type="match status" value="1"/>
</dbReference>
<dbReference type="KEGG" id="dpx:DAPPUDRAFT_250615"/>
<feature type="region of interest" description="Disordered" evidence="1">
    <location>
        <begin position="77"/>
        <end position="98"/>
    </location>
</feature>
<dbReference type="SUPFAM" id="SSF54160">
    <property type="entry name" value="Chromo domain-like"/>
    <property type="match status" value="1"/>
</dbReference>
<proteinExistence type="predicted"/>
<accession>E9GYY6</accession>
<feature type="compositionally biased region" description="Polar residues" evidence="1">
    <location>
        <begin position="83"/>
        <end position="98"/>
    </location>
</feature>
<dbReference type="HOGENOM" id="CLU_2335748_0_0_1"/>
<protein>
    <submittedName>
        <fullName evidence="2">Uncharacterized protein</fullName>
    </submittedName>
</protein>
<name>E9GYY6_DAPPU</name>
<dbReference type="InterPro" id="IPR016197">
    <property type="entry name" value="Chromo-like_dom_sf"/>
</dbReference>
<dbReference type="InParanoid" id="E9GYY6"/>
<dbReference type="CDD" id="cd00034">
    <property type="entry name" value="CSD"/>
    <property type="match status" value="1"/>
</dbReference>
<evidence type="ECO:0000313" key="3">
    <source>
        <dbReference type="Proteomes" id="UP000000305"/>
    </source>
</evidence>
<dbReference type="Proteomes" id="UP000000305">
    <property type="component" value="Unassembled WGS sequence"/>
</dbReference>
<keyword evidence="3" id="KW-1185">Reference proteome</keyword>